<feature type="domain" description="PiggyBac transposable element-derived protein" evidence="1">
    <location>
        <begin position="7"/>
        <end position="99"/>
    </location>
</feature>
<evidence type="ECO:0000259" key="1">
    <source>
        <dbReference type="Pfam" id="PF13843"/>
    </source>
</evidence>
<dbReference type="Pfam" id="PF13843">
    <property type="entry name" value="DDE_Tnp_1_7"/>
    <property type="match status" value="1"/>
</dbReference>
<dbReference type="OrthoDB" id="123207at2759"/>
<evidence type="ECO:0000313" key="2">
    <source>
        <dbReference type="EMBL" id="KAG8238496.1"/>
    </source>
</evidence>
<dbReference type="EMBL" id="KZ309359">
    <property type="protein sequence ID" value="KAG8238496.1"/>
    <property type="molecule type" value="Genomic_DNA"/>
</dbReference>
<reference evidence="2" key="2">
    <citation type="submission" date="2017-10" db="EMBL/GenBank/DDBJ databases">
        <title>Ladona fulva Genome sequencing and assembly.</title>
        <authorList>
            <person name="Murali S."/>
            <person name="Richards S."/>
            <person name="Bandaranaike D."/>
            <person name="Bellair M."/>
            <person name="Blankenburg K."/>
            <person name="Chao H."/>
            <person name="Dinh H."/>
            <person name="Doddapaneni H."/>
            <person name="Dugan-Rocha S."/>
            <person name="Elkadiri S."/>
            <person name="Gnanaolivu R."/>
            <person name="Hernandez B."/>
            <person name="Skinner E."/>
            <person name="Javaid M."/>
            <person name="Lee S."/>
            <person name="Li M."/>
            <person name="Ming W."/>
            <person name="Munidasa M."/>
            <person name="Muniz J."/>
            <person name="Nguyen L."/>
            <person name="Hughes D."/>
            <person name="Osuji N."/>
            <person name="Pu L.-L."/>
            <person name="Puazo M."/>
            <person name="Qu C."/>
            <person name="Quiroz J."/>
            <person name="Raj R."/>
            <person name="Weissenberger G."/>
            <person name="Xin Y."/>
            <person name="Zou X."/>
            <person name="Han Y."/>
            <person name="Worley K."/>
            <person name="Muzny D."/>
            <person name="Gibbs R."/>
        </authorList>
    </citation>
    <scope>NUCLEOTIDE SEQUENCE</scope>
    <source>
        <strain evidence="2">Sampled in the wild</strain>
    </source>
</reference>
<reference evidence="2" key="1">
    <citation type="submission" date="2013-04" db="EMBL/GenBank/DDBJ databases">
        <authorList>
            <person name="Qu J."/>
            <person name="Murali S.C."/>
            <person name="Bandaranaike D."/>
            <person name="Bellair M."/>
            <person name="Blankenburg K."/>
            <person name="Chao H."/>
            <person name="Dinh H."/>
            <person name="Doddapaneni H."/>
            <person name="Downs B."/>
            <person name="Dugan-Rocha S."/>
            <person name="Elkadiri S."/>
            <person name="Gnanaolivu R.D."/>
            <person name="Hernandez B."/>
            <person name="Javaid M."/>
            <person name="Jayaseelan J.C."/>
            <person name="Lee S."/>
            <person name="Li M."/>
            <person name="Ming W."/>
            <person name="Munidasa M."/>
            <person name="Muniz J."/>
            <person name="Nguyen L."/>
            <person name="Ongeri F."/>
            <person name="Osuji N."/>
            <person name="Pu L.-L."/>
            <person name="Puazo M."/>
            <person name="Qu C."/>
            <person name="Quiroz J."/>
            <person name="Raj R."/>
            <person name="Weissenberger G."/>
            <person name="Xin Y."/>
            <person name="Zou X."/>
            <person name="Han Y."/>
            <person name="Richards S."/>
            <person name="Worley K."/>
            <person name="Muzny D."/>
            <person name="Gibbs R."/>
        </authorList>
    </citation>
    <scope>NUCLEOTIDE SEQUENCE</scope>
    <source>
        <strain evidence="2">Sampled in the wild</strain>
    </source>
</reference>
<organism evidence="2 3">
    <name type="scientific">Ladona fulva</name>
    <name type="common">Scarce chaser dragonfly</name>
    <name type="synonym">Libellula fulva</name>
    <dbReference type="NCBI Taxonomy" id="123851"/>
    <lineage>
        <taxon>Eukaryota</taxon>
        <taxon>Metazoa</taxon>
        <taxon>Ecdysozoa</taxon>
        <taxon>Arthropoda</taxon>
        <taxon>Hexapoda</taxon>
        <taxon>Insecta</taxon>
        <taxon>Pterygota</taxon>
        <taxon>Palaeoptera</taxon>
        <taxon>Odonata</taxon>
        <taxon>Epiprocta</taxon>
        <taxon>Anisoptera</taxon>
        <taxon>Libelluloidea</taxon>
        <taxon>Libellulidae</taxon>
        <taxon>Ladona</taxon>
    </lineage>
</organism>
<protein>
    <recommendedName>
        <fullName evidence="1">PiggyBac transposable element-derived protein domain-containing protein</fullName>
    </recommendedName>
</protein>
<name>A0A8K0KRG0_LADFU</name>
<sequence>MYNEKYKDENVSACVVLDLIDPLLGHTLYLDNWYTSPRLVDKSVKNKIDCVGTKKIAKLKKGEITAAFRGKQMVIKWKDKRDVIMVNTFPGTEMLEEKRNGKNDADGRDNEACLVPKILLVQLSAMEWEVPLRILLRGRYKTGRVKPVEEELRILWRRKAKEKLKKGEEQKSIREEFNEWKKGIITVLEQEVGTINKKEARKSWINHNMMEKMEERWKWKGVNSEQDRRQYRKITNVVLK</sequence>
<comment type="caution">
    <text evidence="2">The sequence shown here is derived from an EMBL/GenBank/DDBJ whole genome shotgun (WGS) entry which is preliminary data.</text>
</comment>
<gene>
    <name evidence="2" type="ORF">J437_LFUL018274</name>
</gene>
<accession>A0A8K0KRG0</accession>
<evidence type="ECO:0000313" key="3">
    <source>
        <dbReference type="Proteomes" id="UP000792457"/>
    </source>
</evidence>
<dbReference type="InterPro" id="IPR029526">
    <property type="entry name" value="PGBD"/>
</dbReference>
<dbReference type="AlphaFoldDB" id="A0A8K0KRG0"/>
<dbReference type="Proteomes" id="UP000792457">
    <property type="component" value="Unassembled WGS sequence"/>
</dbReference>
<keyword evidence="3" id="KW-1185">Reference proteome</keyword>
<proteinExistence type="predicted"/>